<dbReference type="InterPro" id="IPR034660">
    <property type="entry name" value="DinB/YfiT-like"/>
</dbReference>
<name>A0AAU4K3M2_9NOCA</name>
<dbReference type="AlphaFoldDB" id="A0AAU4K3M2"/>
<dbReference type="RefSeq" id="WP_328857920.1">
    <property type="nucleotide sequence ID" value="NZ_CP108021.1"/>
</dbReference>
<accession>A0AAU4K3M2</accession>
<dbReference type="InterPro" id="IPR007061">
    <property type="entry name" value="MST-like"/>
</dbReference>
<gene>
    <name evidence="1" type="ORF">OG579_02265</name>
</gene>
<dbReference type="EMBL" id="CP108021">
    <property type="protein sequence ID" value="WUM20681.1"/>
    <property type="molecule type" value="Genomic_DNA"/>
</dbReference>
<dbReference type="Proteomes" id="UP001432128">
    <property type="component" value="Chromosome"/>
</dbReference>
<sequence>MTDPLHAAAATIIDETLVSMRTIVADLGDELANTTPPLPQTNSPYAIVFHCVELTKFWAGSVIGGEQIPRDRAAEFHATGTTAALCDAVDDVRTRVGDWLHIAVTEGVRDRDVRGSTRTADIAEATPQWIVLHILRELAQHLGQLELTRDVLLDAVDTHGG</sequence>
<proteinExistence type="predicted"/>
<organism evidence="1 2">
    <name type="scientific">Williamsia herbipolensis</name>
    <dbReference type="NCBI Taxonomy" id="1603258"/>
    <lineage>
        <taxon>Bacteria</taxon>
        <taxon>Bacillati</taxon>
        <taxon>Actinomycetota</taxon>
        <taxon>Actinomycetes</taxon>
        <taxon>Mycobacteriales</taxon>
        <taxon>Nocardiaceae</taxon>
        <taxon>Williamsia</taxon>
    </lineage>
</organism>
<keyword evidence="2" id="KW-1185">Reference proteome</keyword>
<reference evidence="1 2" key="1">
    <citation type="submission" date="2022-10" db="EMBL/GenBank/DDBJ databases">
        <title>The complete genomes of actinobacterial strains from the NBC collection.</title>
        <authorList>
            <person name="Joergensen T.S."/>
            <person name="Alvarez Arevalo M."/>
            <person name="Sterndorff E.B."/>
            <person name="Faurdal D."/>
            <person name="Vuksanovic O."/>
            <person name="Mourched A.-S."/>
            <person name="Charusanti P."/>
            <person name="Shaw S."/>
            <person name="Blin K."/>
            <person name="Weber T."/>
        </authorList>
    </citation>
    <scope>NUCLEOTIDE SEQUENCE [LARGE SCALE GENOMIC DNA]</scope>
    <source>
        <strain evidence="1 2">NBC_00319</strain>
    </source>
</reference>
<protein>
    <submittedName>
        <fullName evidence="1">DinB family protein</fullName>
    </submittedName>
</protein>
<dbReference type="KEGG" id="whr:OG579_02265"/>
<evidence type="ECO:0000313" key="2">
    <source>
        <dbReference type="Proteomes" id="UP001432128"/>
    </source>
</evidence>
<evidence type="ECO:0000313" key="1">
    <source>
        <dbReference type="EMBL" id="WUM20681.1"/>
    </source>
</evidence>
<dbReference type="SUPFAM" id="SSF109854">
    <property type="entry name" value="DinB/YfiT-like putative metalloenzymes"/>
    <property type="match status" value="1"/>
</dbReference>
<dbReference type="Gene3D" id="1.20.120.450">
    <property type="entry name" value="dinb family like domain"/>
    <property type="match status" value="1"/>
</dbReference>
<dbReference type="Pfam" id="PF04978">
    <property type="entry name" value="MST"/>
    <property type="match status" value="1"/>
</dbReference>